<comment type="caution">
    <text evidence="1">The sequence shown here is derived from an EMBL/GenBank/DDBJ whole genome shotgun (WGS) entry which is preliminary data.</text>
</comment>
<reference evidence="1 2" key="1">
    <citation type="submission" date="2023-06" db="EMBL/GenBank/DDBJ databases">
        <title>Pelomonas sp. APW6 16S ribosomal RNA gene genome sequencing and assembly.</title>
        <authorList>
            <person name="Woo H."/>
        </authorList>
    </citation>
    <scope>NUCLEOTIDE SEQUENCE [LARGE SCALE GENOMIC DNA]</scope>
    <source>
        <strain evidence="1 2">APW6</strain>
    </source>
</reference>
<dbReference type="RefSeq" id="WP_285981061.1">
    <property type="nucleotide sequence ID" value="NZ_JASVDS010000001.1"/>
</dbReference>
<organism evidence="1 2">
    <name type="scientific">Roseateles subflavus</name>
    <dbReference type="NCBI Taxonomy" id="3053353"/>
    <lineage>
        <taxon>Bacteria</taxon>
        <taxon>Pseudomonadati</taxon>
        <taxon>Pseudomonadota</taxon>
        <taxon>Betaproteobacteria</taxon>
        <taxon>Burkholderiales</taxon>
        <taxon>Sphaerotilaceae</taxon>
        <taxon>Roseateles</taxon>
    </lineage>
</organism>
<dbReference type="Proteomes" id="UP001238603">
    <property type="component" value="Unassembled WGS sequence"/>
</dbReference>
<gene>
    <name evidence="1" type="ORF">QRD43_03395</name>
</gene>
<evidence type="ECO:0000313" key="1">
    <source>
        <dbReference type="EMBL" id="MDL5030940.1"/>
    </source>
</evidence>
<accession>A0ABT7LFF7</accession>
<name>A0ABT7LFF7_9BURK</name>
<evidence type="ECO:0000313" key="2">
    <source>
        <dbReference type="Proteomes" id="UP001238603"/>
    </source>
</evidence>
<keyword evidence="2" id="KW-1185">Reference proteome</keyword>
<proteinExistence type="predicted"/>
<dbReference type="EMBL" id="JASVDS010000001">
    <property type="protein sequence ID" value="MDL5030940.1"/>
    <property type="molecule type" value="Genomic_DNA"/>
</dbReference>
<sequence>MSCNTVARIILCAVMAWQGYQLGLDYGRALKTWVQTQEASSTLRISRP</sequence>
<protein>
    <submittedName>
        <fullName evidence="1">Uncharacterized protein</fullName>
    </submittedName>
</protein>